<accession>A0A6C0J5H5</accession>
<evidence type="ECO:0000313" key="1">
    <source>
        <dbReference type="EMBL" id="QHU00965.1"/>
    </source>
</evidence>
<proteinExistence type="predicted"/>
<dbReference type="EMBL" id="MN740332">
    <property type="protein sequence ID" value="QHU00965.1"/>
    <property type="molecule type" value="Genomic_DNA"/>
</dbReference>
<dbReference type="AlphaFoldDB" id="A0A6C0J5H5"/>
<sequence>MQQINIYIIAQSNEEKRQGLIDNTQKLSMIISEYENQSTKTKGWFDVLFGVDESQSINYEKKIKGVRTDTENLRACVHKEEQRYISALDKLKCEKSRLDKILENSTPDVKIEINIEIGKFQKILKKYKYNYNYKDKSDMKQPIKTGLRKRNTYLL</sequence>
<protein>
    <submittedName>
        <fullName evidence="1">Uncharacterized protein</fullName>
    </submittedName>
</protein>
<name>A0A6C0J5H5_9ZZZZ</name>
<reference evidence="1" key="1">
    <citation type="journal article" date="2020" name="Nature">
        <title>Giant virus diversity and host interactions through global metagenomics.</title>
        <authorList>
            <person name="Schulz F."/>
            <person name="Roux S."/>
            <person name="Paez-Espino D."/>
            <person name="Jungbluth S."/>
            <person name="Walsh D.A."/>
            <person name="Denef V.J."/>
            <person name="McMahon K.D."/>
            <person name="Konstantinidis K.T."/>
            <person name="Eloe-Fadrosh E.A."/>
            <person name="Kyrpides N.C."/>
            <person name="Woyke T."/>
        </authorList>
    </citation>
    <scope>NUCLEOTIDE SEQUENCE</scope>
    <source>
        <strain evidence="1">GVMAG-M-3300025860-20</strain>
    </source>
</reference>
<organism evidence="1">
    <name type="scientific">viral metagenome</name>
    <dbReference type="NCBI Taxonomy" id="1070528"/>
    <lineage>
        <taxon>unclassified sequences</taxon>
        <taxon>metagenomes</taxon>
        <taxon>organismal metagenomes</taxon>
    </lineage>
</organism>